<dbReference type="InterPro" id="IPR035490">
    <property type="entry name" value="GlmS/FrlB_SIS"/>
</dbReference>
<dbReference type="FunFam" id="3.60.20.10:FF:000006">
    <property type="entry name" value="Glutamine--fructose-6-phosphate aminotransferase [isomerizing]"/>
    <property type="match status" value="1"/>
</dbReference>
<feature type="domain" description="SIS" evidence="12">
    <location>
        <begin position="482"/>
        <end position="658"/>
    </location>
</feature>
<keyword evidence="6 10" id="KW-0032">Aminotransferase</keyword>
<dbReference type="Pfam" id="PF01380">
    <property type="entry name" value="SIS"/>
    <property type="match status" value="2"/>
</dbReference>
<dbReference type="FunFam" id="3.40.50.10490:FF:000001">
    <property type="entry name" value="Glutamine--fructose-6-phosphate aminotransferase [isomerizing]"/>
    <property type="match status" value="1"/>
</dbReference>
<dbReference type="InterPro" id="IPR001347">
    <property type="entry name" value="SIS_dom"/>
</dbReference>
<dbReference type="Pfam" id="PF13522">
    <property type="entry name" value="GATase_6"/>
    <property type="match status" value="1"/>
</dbReference>
<dbReference type="EC" id="2.6.1.16" evidence="3 10"/>
<comment type="function">
    <text evidence="10">Catalyzes the first step in hexosamine metabolism, converting fructose-6P into glucosamine-6P using glutamine as a nitrogen source.</text>
</comment>
<dbReference type="AlphaFoldDB" id="A0A2H0PW49"/>
<dbReference type="EMBL" id="PCXE01000031">
    <property type="protein sequence ID" value="PIR26269.1"/>
    <property type="molecule type" value="Genomic_DNA"/>
</dbReference>
<dbReference type="InterPro" id="IPR046348">
    <property type="entry name" value="SIS_dom_sf"/>
</dbReference>
<keyword evidence="7 10" id="KW-0808">Transferase</keyword>
<feature type="active site" description="Nucleophile; for GATase activity" evidence="10">
    <location>
        <position position="2"/>
    </location>
</feature>
<organism evidence="13 14">
    <name type="scientific">Candidatus Brennerbacteria bacterium CG11_big_fil_rev_8_21_14_0_20_43_10</name>
    <dbReference type="NCBI Taxonomy" id="1974523"/>
    <lineage>
        <taxon>Bacteria</taxon>
        <taxon>Candidatus Brenneribacteriota</taxon>
    </lineage>
</organism>
<feature type="domain" description="Glutamine amidotransferase type-2" evidence="11">
    <location>
        <begin position="2"/>
        <end position="218"/>
    </location>
</feature>
<protein>
    <recommendedName>
        <fullName evidence="4 10">Glutamine--fructose-6-phosphate aminotransferase [isomerizing]</fullName>
        <ecNumber evidence="3 10">2.6.1.16</ecNumber>
    </recommendedName>
    <alternativeName>
        <fullName evidence="10">D-fructose-6-phosphate amidotransferase</fullName>
    </alternativeName>
    <alternativeName>
        <fullName evidence="10">GFAT</fullName>
    </alternativeName>
    <alternativeName>
        <fullName evidence="10">Glucosamine-6-phosphate synthase</fullName>
    </alternativeName>
    <alternativeName>
        <fullName evidence="10">Hexosephosphate aminotransferase</fullName>
    </alternativeName>
    <alternativeName>
        <fullName evidence="10">L-glutamine--D-fructose-6-phosphate amidotransferase</fullName>
    </alternativeName>
</protein>
<comment type="subcellular location">
    <subcellularLocation>
        <location evidence="2 10">Cytoplasm</location>
    </subcellularLocation>
</comment>
<dbReference type="Gene3D" id="3.40.50.10490">
    <property type="entry name" value="Glucose-6-phosphate isomerase like protein, domain 1"/>
    <property type="match status" value="4"/>
</dbReference>
<dbReference type="GO" id="GO:0006487">
    <property type="term" value="P:protein N-linked glycosylation"/>
    <property type="evidence" value="ECO:0007669"/>
    <property type="project" value="TreeGrafter"/>
</dbReference>
<dbReference type="Gene3D" id="3.60.20.10">
    <property type="entry name" value="Glutamine Phosphoribosylpyrophosphate, subunit 1, domain 1"/>
    <property type="match status" value="1"/>
</dbReference>
<evidence type="ECO:0000259" key="11">
    <source>
        <dbReference type="PROSITE" id="PS51278"/>
    </source>
</evidence>
<sequence>MCGIVGYLGKKQAAPLLLDGLRRLEYRGYDSSGMSVVGIDNKISIVKAVGKLDNLASLLEKKIPEGSWGIAHSRWATHGAVTVKNAHPHFDCQKNIFLVHNGIIENYRQLKEKLIKQGHKFVSETDTEVLAHLIEKFFKNNLEEAVIKALKLVRGTYGLAIISKKDPEKIVVARNSSPILIGVGTGEYLVASDASAILTHTKKVIYLNDGEIAVITPKGISFTNLALENLLKKTEILEWDLPLHQTRISANGTKKYQSSLWCEGLDKTQKAGYPHFMLKEIFEQPEAIRNSIAGRLIEREGLAKLGGLENVQEQLRKIERLIIVACGTSYFAGLVGKYMLEEYAGIPVEVEFASEFRYRKPILDKKTALFCISQSGETADTLAALREARRKGILTLGIVNVVGSSISRETDAGVYNHIGPEMAVASTKAFTSQIIILALLTLFLGRQRQMSLVIGQRIAKEIKRLPDLAEEVLKQAPLIKKLAKKYYQAKNFLFLGRKYNYPIALEGALKLKEVSYIHAEGCASGEMKHGPIALIDKNFPTFGIAPSDNVYPVRSFGDEVSSPLSKRTQSKYILKQTNIATSNSVYEKMISNLEEIKARGGSILALATEGNKEIKKLTSDTIYIPKTLEMLTPVLSVIALQLFAYYCSVLKGLDIDKPRNLAKSVTVE</sequence>
<evidence type="ECO:0000256" key="3">
    <source>
        <dbReference type="ARBA" id="ARBA00012916"/>
    </source>
</evidence>
<feature type="domain" description="SIS" evidence="12">
    <location>
        <begin position="311"/>
        <end position="450"/>
    </location>
</feature>
<evidence type="ECO:0000313" key="13">
    <source>
        <dbReference type="EMBL" id="PIR26269.1"/>
    </source>
</evidence>
<keyword evidence="9" id="KW-0315">Glutamine amidotransferase</keyword>
<dbReference type="GO" id="GO:0097367">
    <property type="term" value="F:carbohydrate derivative binding"/>
    <property type="evidence" value="ECO:0007669"/>
    <property type="project" value="InterPro"/>
</dbReference>
<gene>
    <name evidence="10 13" type="primary">glmS</name>
    <name evidence="13" type="ORF">COV41_01845</name>
</gene>
<proteinExistence type="inferred from homology"/>
<dbReference type="PANTHER" id="PTHR10937">
    <property type="entry name" value="GLUCOSAMINE--FRUCTOSE-6-PHOSPHATE AMINOTRANSFERASE, ISOMERIZING"/>
    <property type="match status" value="1"/>
</dbReference>
<dbReference type="InterPro" id="IPR005855">
    <property type="entry name" value="GFAT"/>
</dbReference>
<dbReference type="GO" id="GO:0004360">
    <property type="term" value="F:glutamine-fructose-6-phosphate transaminase (isomerizing) activity"/>
    <property type="evidence" value="ECO:0007669"/>
    <property type="project" value="UniProtKB-UniRule"/>
</dbReference>
<dbReference type="PROSITE" id="PS51278">
    <property type="entry name" value="GATASE_TYPE_2"/>
    <property type="match status" value="1"/>
</dbReference>
<dbReference type="GO" id="GO:0006002">
    <property type="term" value="P:fructose 6-phosphate metabolic process"/>
    <property type="evidence" value="ECO:0007669"/>
    <property type="project" value="TreeGrafter"/>
</dbReference>
<keyword evidence="8" id="KW-0677">Repeat</keyword>
<dbReference type="CDD" id="cd05008">
    <property type="entry name" value="SIS_GlmS_GlmD_1"/>
    <property type="match status" value="1"/>
</dbReference>
<evidence type="ECO:0000256" key="9">
    <source>
        <dbReference type="ARBA" id="ARBA00022962"/>
    </source>
</evidence>
<dbReference type="PANTHER" id="PTHR10937:SF0">
    <property type="entry name" value="GLUTAMINE--FRUCTOSE-6-PHOSPHATE TRANSAMINASE (ISOMERIZING)"/>
    <property type="match status" value="1"/>
</dbReference>
<dbReference type="CDD" id="cd05009">
    <property type="entry name" value="SIS_GlmS_GlmD_2"/>
    <property type="match status" value="1"/>
</dbReference>
<evidence type="ECO:0000256" key="2">
    <source>
        <dbReference type="ARBA" id="ARBA00004496"/>
    </source>
</evidence>
<name>A0A2H0PW49_9BACT</name>
<evidence type="ECO:0000256" key="1">
    <source>
        <dbReference type="ARBA" id="ARBA00001031"/>
    </source>
</evidence>
<accession>A0A2H0PW49</accession>
<dbReference type="SUPFAM" id="SSF53697">
    <property type="entry name" value="SIS domain"/>
    <property type="match status" value="2"/>
</dbReference>
<dbReference type="CDD" id="cd00714">
    <property type="entry name" value="GFAT"/>
    <property type="match status" value="1"/>
</dbReference>
<dbReference type="GO" id="GO:0005975">
    <property type="term" value="P:carbohydrate metabolic process"/>
    <property type="evidence" value="ECO:0007669"/>
    <property type="project" value="UniProtKB-UniRule"/>
</dbReference>
<dbReference type="InterPro" id="IPR035466">
    <property type="entry name" value="GlmS/AgaS_SIS"/>
</dbReference>
<dbReference type="Proteomes" id="UP000236846">
    <property type="component" value="Unassembled WGS sequence"/>
</dbReference>
<evidence type="ECO:0000256" key="5">
    <source>
        <dbReference type="ARBA" id="ARBA00022490"/>
    </source>
</evidence>
<dbReference type="SUPFAM" id="SSF56235">
    <property type="entry name" value="N-terminal nucleophile aminohydrolases (Ntn hydrolases)"/>
    <property type="match status" value="1"/>
</dbReference>
<dbReference type="InterPro" id="IPR029055">
    <property type="entry name" value="Ntn_hydrolases_N"/>
</dbReference>
<dbReference type="InterPro" id="IPR047084">
    <property type="entry name" value="GFAT_N"/>
</dbReference>
<evidence type="ECO:0000256" key="6">
    <source>
        <dbReference type="ARBA" id="ARBA00022576"/>
    </source>
</evidence>
<evidence type="ECO:0000256" key="4">
    <source>
        <dbReference type="ARBA" id="ARBA00016090"/>
    </source>
</evidence>
<comment type="subunit">
    <text evidence="10">Homodimer.</text>
</comment>
<evidence type="ECO:0000259" key="12">
    <source>
        <dbReference type="PROSITE" id="PS51464"/>
    </source>
</evidence>
<dbReference type="NCBIfam" id="NF001484">
    <property type="entry name" value="PRK00331.1"/>
    <property type="match status" value="1"/>
</dbReference>
<comment type="caution">
    <text evidence="13">The sequence shown here is derived from an EMBL/GenBank/DDBJ whole genome shotgun (WGS) entry which is preliminary data.</text>
</comment>
<evidence type="ECO:0000256" key="7">
    <source>
        <dbReference type="ARBA" id="ARBA00022679"/>
    </source>
</evidence>
<dbReference type="GO" id="GO:0006047">
    <property type="term" value="P:UDP-N-acetylglucosamine metabolic process"/>
    <property type="evidence" value="ECO:0007669"/>
    <property type="project" value="TreeGrafter"/>
</dbReference>
<dbReference type="GO" id="GO:0005829">
    <property type="term" value="C:cytosol"/>
    <property type="evidence" value="ECO:0007669"/>
    <property type="project" value="TreeGrafter"/>
</dbReference>
<evidence type="ECO:0000313" key="14">
    <source>
        <dbReference type="Proteomes" id="UP000236846"/>
    </source>
</evidence>
<dbReference type="InterPro" id="IPR017932">
    <property type="entry name" value="GATase_2_dom"/>
</dbReference>
<reference evidence="13 14" key="1">
    <citation type="submission" date="2017-09" db="EMBL/GenBank/DDBJ databases">
        <title>Depth-based differentiation of microbial function through sediment-hosted aquifers and enrichment of novel symbionts in the deep terrestrial subsurface.</title>
        <authorList>
            <person name="Probst A.J."/>
            <person name="Ladd B."/>
            <person name="Jarett J.K."/>
            <person name="Geller-Mcgrath D.E."/>
            <person name="Sieber C.M."/>
            <person name="Emerson J.B."/>
            <person name="Anantharaman K."/>
            <person name="Thomas B.C."/>
            <person name="Malmstrom R."/>
            <person name="Stieglmeier M."/>
            <person name="Klingl A."/>
            <person name="Woyke T."/>
            <person name="Ryan C.M."/>
            <person name="Banfield J.F."/>
        </authorList>
    </citation>
    <scope>NUCLEOTIDE SEQUENCE [LARGE SCALE GENOMIC DNA]</scope>
    <source>
        <strain evidence="13">CG11_big_fil_rev_8_21_14_0_20_43_10</strain>
    </source>
</reference>
<comment type="catalytic activity">
    <reaction evidence="1 10">
        <text>D-fructose 6-phosphate + L-glutamine = D-glucosamine 6-phosphate + L-glutamate</text>
        <dbReference type="Rhea" id="RHEA:13237"/>
        <dbReference type="ChEBI" id="CHEBI:29985"/>
        <dbReference type="ChEBI" id="CHEBI:58359"/>
        <dbReference type="ChEBI" id="CHEBI:58725"/>
        <dbReference type="ChEBI" id="CHEBI:61527"/>
        <dbReference type="EC" id="2.6.1.16"/>
    </reaction>
</comment>
<feature type="active site" description="For Fru-6P isomerization activity" evidence="10">
    <location>
        <position position="663"/>
    </location>
</feature>
<evidence type="ECO:0000256" key="8">
    <source>
        <dbReference type="ARBA" id="ARBA00022737"/>
    </source>
</evidence>
<dbReference type="HAMAP" id="MF_00164">
    <property type="entry name" value="GlmS"/>
    <property type="match status" value="1"/>
</dbReference>
<evidence type="ECO:0000256" key="10">
    <source>
        <dbReference type="HAMAP-Rule" id="MF_00164"/>
    </source>
</evidence>
<dbReference type="NCBIfam" id="TIGR01135">
    <property type="entry name" value="glmS"/>
    <property type="match status" value="1"/>
</dbReference>
<dbReference type="PROSITE" id="PS51464">
    <property type="entry name" value="SIS"/>
    <property type="match status" value="2"/>
</dbReference>
<feature type="initiator methionine" description="Removed" evidence="10">
    <location>
        <position position="1"/>
    </location>
</feature>
<keyword evidence="5 10" id="KW-0963">Cytoplasm</keyword>